<dbReference type="PANTHER" id="PTHR12176:SF78">
    <property type="entry name" value="EEF1A LYSINE AND N-TERMINAL METHYLTRANSFERASE"/>
    <property type="match status" value="1"/>
</dbReference>
<name>A0A443N7R0_9MAGN</name>
<keyword evidence="2 7" id="KW-0489">Methyltransferase</keyword>
<dbReference type="GO" id="GO:0032259">
    <property type="term" value="P:methylation"/>
    <property type="evidence" value="ECO:0007669"/>
    <property type="project" value="UniProtKB-KW"/>
</dbReference>
<dbReference type="AlphaFoldDB" id="A0A443N7R0"/>
<dbReference type="PANTHER" id="PTHR12176">
    <property type="entry name" value="SAM-DEPENDENT METHYLTRANSFERASE SUPERFAMILY PROTEIN"/>
    <property type="match status" value="1"/>
</dbReference>
<evidence type="ECO:0000313" key="7">
    <source>
        <dbReference type="EMBL" id="RWR74563.1"/>
    </source>
</evidence>
<accession>A0A443N7R0</accession>
<organism evidence="7 8">
    <name type="scientific">Cinnamomum micranthum f. kanehirae</name>
    <dbReference type="NCBI Taxonomy" id="337451"/>
    <lineage>
        <taxon>Eukaryota</taxon>
        <taxon>Viridiplantae</taxon>
        <taxon>Streptophyta</taxon>
        <taxon>Embryophyta</taxon>
        <taxon>Tracheophyta</taxon>
        <taxon>Spermatophyta</taxon>
        <taxon>Magnoliopsida</taxon>
        <taxon>Magnoliidae</taxon>
        <taxon>Laurales</taxon>
        <taxon>Lauraceae</taxon>
        <taxon>Cinnamomum</taxon>
    </lineage>
</organism>
<dbReference type="Gene3D" id="3.40.50.150">
    <property type="entry name" value="Vaccinia Virus protein VP39"/>
    <property type="match status" value="2"/>
</dbReference>
<sequence>MSLRSSDEELMQTLGDFTSRENWDKFFTLRDADHPFEWYAEWPTLRDPLISALYSLPSSKPLQILVPGCGNSQLSEQLYDAGFRHLTNIDFSKVVVSDMLRRHVRSRPEMRWRVMDMTQMQVFNIIFHQFADEFFDAILDKGGLDALMEPEHGPKLGCQYISEVKRVLKTGGKYVCLTLAESHVLDLLFSEFRFGWKTNIHNLPHKPSNMPGFQTFMVVIAKESSSTLEPIVASFDLSSVDCSGNQGRGLLRALEVESKLRSEWSSGADILSSIKDLQLGTKGDLKELIPGRRVQLILGENGDSHFRYKAVLLDSRHQSGQFMYRCAVFLVHKTRAHEWLFSSEEGQWVVVESSKAARLIMVFLDSVHIRASMDDIKKDLSPLVRSLAPGKLDDGAQFPFMIANDGVKERNIVQQVTSSVTGNIIVEDVIYENVNDHGIGPFPPKDSMFRRLTFERNLGLVQSEALVSKEGSSQKGLREPGRRKNISKSKRGSQRKTNSHIPVALESGNNMKIDHSFLASSYHSGIVAGFMLIASNLENVASSGRTLNTIIIGLGAGLLPMFLHRSMPFLDIEVVELDPVVLDLAKDHFGFTEDEKLKVHVADGIHFVREVANSAKSSRLMADGEGSFKESLPSVNGSGIDSISKGKKSNKIDILIIDADSSDLSSGLTCPPADFTEESFLLSVKESLSESGLFVISLVSRSTALREMIVSRMKMVFSQLFYLELEEDINKVLFALTTEACVAEEECLSEVAAVQLEKLLKLTYPERGPNIIETAKKIERL</sequence>
<dbReference type="FunFam" id="3.40.50.150:FF:000256">
    <property type="entry name" value="S-adenosyl-L-methionine-dependent methyltransferase superfamily protein"/>
    <property type="match status" value="1"/>
</dbReference>
<feature type="compositionally biased region" description="Basic residues" evidence="5">
    <location>
        <begin position="483"/>
        <end position="498"/>
    </location>
</feature>
<dbReference type="GO" id="GO:0008757">
    <property type="term" value="F:S-adenosylmethionine-dependent methyltransferase activity"/>
    <property type="evidence" value="ECO:0007669"/>
    <property type="project" value="InterPro"/>
</dbReference>
<dbReference type="SUPFAM" id="SSF53335">
    <property type="entry name" value="S-adenosyl-L-methionine-dependent methyltransferases"/>
    <property type="match status" value="2"/>
</dbReference>
<keyword evidence="8" id="KW-1185">Reference proteome</keyword>
<dbReference type="InterPro" id="IPR029063">
    <property type="entry name" value="SAM-dependent_MTases_sf"/>
</dbReference>
<feature type="region of interest" description="Disordered" evidence="5">
    <location>
        <begin position="467"/>
        <end position="501"/>
    </location>
</feature>
<comment type="caution">
    <text evidence="7">The sequence shown here is derived from an EMBL/GenBank/DDBJ whole genome shotgun (WGS) entry which is preliminary data.</text>
</comment>
<dbReference type="FunFam" id="3.40.50.150:FF:000211">
    <property type="entry name" value="Methyltransferase-like protein 13"/>
    <property type="match status" value="1"/>
</dbReference>
<dbReference type="EMBL" id="QPKB01000001">
    <property type="protein sequence ID" value="RWR74563.1"/>
    <property type="molecule type" value="Genomic_DNA"/>
</dbReference>
<evidence type="ECO:0000256" key="1">
    <source>
        <dbReference type="ARBA" id="ARBA00008361"/>
    </source>
</evidence>
<keyword evidence="4" id="KW-0511">Multifunctional enzyme</keyword>
<protein>
    <submittedName>
        <fullName evidence="7">Methyltransferase type 11</fullName>
    </submittedName>
</protein>
<dbReference type="OrthoDB" id="411785at2759"/>
<dbReference type="InterPro" id="IPR013216">
    <property type="entry name" value="Methyltransf_11"/>
</dbReference>
<evidence type="ECO:0000259" key="6">
    <source>
        <dbReference type="Pfam" id="PF08241"/>
    </source>
</evidence>
<comment type="similarity">
    <text evidence="1">Belongs to the methyltransferase superfamily.</text>
</comment>
<dbReference type="Proteomes" id="UP000283530">
    <property type="component" value="Unassembled WGS sequence"/>
</dbReference>
<evidence type="ECO:0000256" key="3">
    <source>
        <dbReference type="ARBA" id="ARBA00022679"/>
    </source>
</evidence>
<evidence type="ECO:0000313" key="8">
    <source>
        <dbReference type="Proteomes" id="UP000283530"/>
    </source>
</evidence>
<evidence type="ECO:0000256" key="5">
    <source>
        <dbReference type="SAM" id="MobiDB-lite"/>
    </source>
</evidence>
<reference evidence="7 8" key="1">
    <citation type="journal article" date="2019" name="Nat. Plants">
        <title>Stout camphor tree genome fills gaps in understanding of flowering plant genome evolution.</title>
        <authorList>
            <person name="Chaw S.M."/>
            <person name="Liu Y.C."/>
            <person name="Wu Y.W."/>
            <person name="Wang H.Y."/>
            <person name="Lin C.I."/>
            <person name="Wu C.S."/>
            <person name="Ke H.M."/>
            <person name="Chang L.Y."/>
            <person name="Hsu C.Y."/>
            <person name="Yang H.T."/>
            <person name="Sudianto E."/>
            <person name="Hsu M.H."/>
            <person name="Wu K.P."/>
            <person name="Wang L.N."/>
            <person name="Leebens-Mack J.H."/>
            <person name="Tsai I.J."/>
        </authorList>
    </citation>
    <scope>NUCLEOTIDE SEQUENCE [LARGE SCALE GENOMIC DNA]</scope>
    <source>
        <strain evidence="8">cv. Chaw 1501</strain>
        <tissue evidence="7">Young leaves</tissue>
    </source>
</reference>
<evidence type="ECO:0000256" key="4">
    <source>
        <dbReference type="ARBA" id="ARBA00023268"/>
    </source>
</evidence>
<dbReference type="CDD" id="cd02440">
    <property type="entry name" value="AdoMet_MTases"/>
    <property type="match status" value="1"/>
</dbReference>
<gene>
    <name evidence="7" type="ORF">CKAN_00289800</name>
</gene>
<dbReference type="InterPro" id="IPR051419">
    <property type="entry name" value="Lys/N-term_MeTrsfase_sf"/>
</dbReference>
<evidence type="ECO:0000256" key="2">
    <source>
        <dbReference type="ARBA" id="ARBA00022603"/>
    </source>
</evidence>
<proteinExistence type="inferred from homology"/>
<keyword evidence="3 7" id="KW-0808">Transferase</keyword>
<dbReference type="Pfam" id="PF08241">
    <property type="entry name" value="Methyltransf_11"/>
    <property type="match status" value="1"/>
</dbReference>
<feature type="domain" description="Methyltransferase type 11" evidence="6">
    <location>
        <begin position="67"/>
        <end position="176"/>
    </location>
</feature>